<keyword evidence="4 7" id="KW-0456">Lyase</keyword>
<evidence type="ECO:0000259" key="8">
    <source>
        <dbReference type="Pfam" id="PF02602"/>
    </source>
</evidence>
<dbReference type="Gene3D" id="3.40.50.10090">
    <property type="match status" value="4"/>
</dbReference>
<dbReference type="AlphaFoldDB" id="A0A0E0CWD3"/>
<evidence type="ECO:0000256" key="4">
    <source>
        <dbReference type="ARBA" id="ARBA00023239"/>
    </source>
</evidence>
<reference evidence="9" key="2">
    <citation type="submission" date="2018-05" db="EMBL/GenBank/DDBJ databases">
        <title>OmerRS3 (Oryza meridionalis Reference Sequence Version 3).</title>
        <authorList>
            <person name="Zhang J."/>
            <person name="Kudrna D."/>
            <person name="Lee S."/>
            <person name="Talag J."/>
            <person name="Welchert J."/>
            <person name="Wing R.A."/>
        </authorList>
    </citation>
    <scope>NUCLEOTIDE SEQUENCE [LARGE SCALE GENOMIC DNA]</scope>
    <source>
        <strain evidence="9">cv. OR44</strain>
    </source>
</reference>
<evidence type="ECO:0000313" key="10">
    <source>
        <dbReference type="Proteomes" id="UP000008021"/>
    </source>
</evidence>
<dbReference type="UniPathway" id="UPA00251">
    <property type="reaction ID" value="UER00320"/>
</dbReference>
<evidence type="ECO:0000313" key="9">
    <source>
        <dbReference type="EnsemblPlants" id="OMERI03G06130.1"/>
    </source>
</evidence>
<dbReference type="PANTHER" id="PTHR38042:SF1">
    <property type="entry name" value="UROPORPHYRINOGEN-III SYNTHASE, CHLOROPLASTIC"/>
    <property type="match status" value="1"/>
</dbReference>
<dbReference type="Proteomes" id="UP000008021">
    <property type="component" value="Chromosome 3"/>
</dbReference>
<dbReference type="FunFam" id="3.40.50.10090:FF:000024">
    <property type="entry name" value="Uroporphyrinogen-III synthase chloroplastic"/>
    <property type="match status" value="1"/>
</dbReference>
<accession>A0A0E0CWD3</accession>
<dbReference type="InterPro" id="IPR003754">
    <property type="entry name" value="4pyrrol_synth_uPrphyn_synth"/>
</dbReference>
<dbReference type="InterPro" id="IPR039793">
    <property type="entry name" value="UROS/Hem4"/>
</dbReference>
<keyword evidence="10" id="KW-1185">Reference proteome</keyword>
<dbReference type="GO" id="GO:0006780">
    <property type="term" value="P:uroporphyrinogen III biosynthetic process"/>
    <property type="evidence" value="ECO:0007669"/>
    <property type="project" value="UniProtKB-UniRule"/>
</dbReference>
<dbReference type="FunFam" id="3.40.50.10090:FF:000016">
    <property type="entry name" value="Uroporphyrinogen-III synthase chloroplastic"/>
    <property type="match status" value="2"/>
</dbReference>
<dbReference type="FunFam" id="3.40.50.10090:FF:000009">
    <property type="entry name" value="Uroporphyrinogen-III synthase, chloroplastic"/>
    <property type="match status" value="1"/>
</dbReference>
<evidence type="ECO:0000256" key="6">
    <source>
        <dbReference type="ARBA" id="ARBA00048617"/>
    </source>
</evidence>
<feature type="domain" description="Tetrapyrrole biosynthesis uroporphyrinogen III synthase" evidence="8">
    <location>
        <begin position="299"/>
        <end position="517"/>
    </location>
</feature>
<reference evidence="9" key="1">
    <citation type="submission" date="2015-04" db="UniProtKB">
        <authorList>
            <consortium name="EnsemblPlants"/>
        </authorList>
    </citation>
    <scope>IDENTIFICATION</scope>
</reference>
<dbReference type="SUPFAM" id="SSF69618">
    <property type="entry name" value="HemD-like"/>
    <property type="match status" value="2"/>
</dbReference>
<comment type="pathway">
    <text evidence="1 7">Porphyrin-containing compound metabolism; protoporphyrin-IX biosynthesis; coproporphyrinogen-III from 5-aminolevulinate: step 3/4.</text>
</comment>
<dbReference type="HOGENOM" id="CLU_509412_0_0_1"/>
<evidence type="ECO:0000256" key="3">
    <source>
        <dbReference type="ARBA" id="ARBA00013109"/>
    </source>
</evidence>
<dbReference type="GO" id="GO:0004852">
    <property type="term" value="F:uroporphyrinogen-III synthase activity"/>
    <property type="evidence" value="ECO:0007669"/>
    <property type="project" value="UniProtKB-UniRule"/>
</dbReference>
<evidence type="ECO:0000256" key="1">
    <source>
        <dbReference type="ARBA" id="ARBA00004772"/>
    </source>
</evidence>
<proteinExistence type="inferred from homology"/>
<dbReference type="Pfam" id="PF02602">
    <property type="entry name" value="HEM4"/>
    <property type="match status" value="2"/>
</dbReference>
<comment type="similarity">
    <text evidence="2 7">Belongs to the uroporphyrinogen-III synthase family.</text>
</comment>
<feature type="domain" description="Tetrapyrrole biosynthesis uroporphyrinogen III synthase" evidence="8">
    <location>
        <begin position="61"/>
        <end position="284"/>
    </location>
</feature>
<dbReference type="Gramene" id="OMERI03G06130.1">
    <property type="protein sequence ID" value="OMERI03G06130.1"/>
    <property type="gene ID" value="OMERI03G06130"/>
</dbReference>
<dbReference type="CDD" id="cd06578">
    <property type="entry name" value="HemD"/>
    <property type="match status" value="2"/>
</dbReference>
<dbReference type="EC" id="4.2.1.75" evidence="3 7"/>
<protein>
    <recommendedName>
        <fullName evidence="3 7">Uroporphyrinogen-III synthase</fullName>
        <ecNumber evidence="3 7">4.2.1.75</ecNumber>
    </recommendedName>
</protein>
<evidence type="ECO:0000256" key="2">
    <source>
        <dbReference type="ARBA" id="ARBA00008133"/>
    </source>
</evidence>
<evidence type="ECO:0000256" key="5">
    <source>
        <dbReference type="ARBA" id="ARBA00023244"/>
    </source>
</evidence>
<sequence length="535" mass="57196">MALSSSSHLLPFSRPPATFPRACHAGGGRARAGATGRFMACSSPPPPDVVVTRERGKNAKLIAALEKHNVQSLELPLIKHVEGPDTDRLSAVLRDEKFDWITITSPEAAAVFLEGWKAAGNPKVRIAVVGAGTERVFDEVIQYNDGSLEVAFSPSKAMGKFLASELPRTTETTCKVLYPASAKAGHEIQNGLSDRGFEVTRLNTYTTVPVQDVDPLILKPALSAPVVAVASPSALRAWLNLASQVDNWGNAIACIGETTASAAKKFGLKSIYYPTTPGLDGWVESILEALRAHGQSKEEKHNVQSLELPLIKHVEGPDTDRLSAVLRDEKFDWITITSPEAAAVFLEGWKAAGNPKVRIAVVGAGTERVFDEVIQYNDGSLEVAFSPSKAMGKFLASELPRTTETTCKVLYPASAKAGHEIQNGLSDRGFEVTRLNTYTTVPVQDVDPLILKPALSAPVVAVASPSALRAWLNLASQVDNWGNAIACIGETTASAAKKFGLKSIYYPTTPGLDGWVESILEALRAHGQSKEAPGC</sequence>
<comment type="catalytic activity">
    <reaction evidence="6 7">
        <text>hydroxymethylbilane = uroporphyrinogen III + H2O</text>
        <dbReference type="Rhea" id="RHEA:18965"/>
        <dbReference type="ChEBI" id="CHEBI:15377"/>
        <dbReference type="ChEBI" id="CHEBI:57308"/>
        <dbReference type="ChEBI" id="CHEBI:57845"/>
        <dbReference type="EC" id="4.2.1.75"/>
    </reaction>
</comment>
<dbReference type="EnsemblPlants" id="OMERI03G06130.1">
    <property type="protein sequence ID" value="OMERI03G06130.1"/>
    <property type="gene ID" value="OMERI03G06130"/>
</dbReference>
<evidence type="ECO:0000256" key="7">
    <source>
        <dbReference type="RuleBase" id="RU366031"/>
    </source>
</evidence>
<keyword evidence="5 7" id="KW-0627">Porphyrin biosynthesis</keyword>
<dbReference type="eggNOG" id="ENOG502QST9">
    <property type="taxonomic scope" value="Eukaryota"/>
</dbReference>
<dbReference type="InterPro" id="IPR036108">
    <property type="entry name" value="4pyrrol_syn_uPrphyn_synt_sf"/>
</dbReference>
<comment type="function">
    <text evidence="7">Catalyzes cyclization of the linear tetrapyrrole, hydroxymethylbilane, to the macrocyclic uroporphyrinogen III.</text>
</comment>
<dbReference type="GO" id="GO:0009507">
    <property type="term" value="C:chloroplast"/>
    <property type="evidence" value="ECO:0007669"/>
    <property type="project" value="TreeGrafter"/>
</dbReference>
<dbReference type="GO" id="GO:0006782">
    <property type="term" value="P:protoporphyrinogen IX biosynthetic process"/>
    <property type="evidence" value="ECO:0007669"/>
    <property type="project" value="UniProtKB-UniRule"/>
</dbReference>
<dbReference type="PANTHER" id="PTHR38042">
    <property type="entry name" value="UROPORPHYRINOGEN-III SYNTHASE, CHLOROPLASTIC"/>
    <property type="match status" value="1"/>
</dbReference>
<name>A0A0E0CWD3_9ORYZ</name>
<organism evidence="9">
    <name type="scientific">Oryza meridionalis</name>
    <dbReference type="NCBI Taxonomy" id="40149"/>
    <lineage>
        <taxon>Eukaryota</taxon>
        <taxon>Viridiplantae</taxon>
        <taxon>Streptophyta</taxon>
        <taxon>Embryophyta</taxon>
        <taxon>Tracheophyta</taxon>
        <taxon>Spermatophyta</taxon>
        <taxon>Magnoliopsida</taxon>
        <taxon>Liliopsida</taxon>
        <taxon>Poales</taxon>
        <taxon>Poaceae</taxon>
        <taxon>BOP clade</taxon>
        <taxon>Oryzoideae</taxon>
        <taxon>Oryzeae</taxon>
        <taxon>Oryzinae</taxon>
        <taxon>Oryza</taxon>
    </lineage>
</organism>
<dbReference type="STRING" id="40149.A0A0E0CWD3"/>